<accession>A0ABP7NPL6</accession>
<name>A0ABP7NPL6_9SPHI</name>
<gene>
    <name evidence="1" type="ORF">GCM10022246_02450</name>
</gene>
<dbReference type="EMBL" id="BAABAK010000001">
    <property type="protein sequence ID" value="GAA3951564.1"/>
    <property type="molecule type" value="Genomic_DNA"/>
</dbReference>
<evidence type="ECO:0000313" key="1">
    <source>
        <dbReference type="EMBL" id="GAA3951564.1"/>
    </source>
</evidence>
<evidence type="ECO:0000313" key="2">
    <source>
        <dbReference type="Proteomes" id="UP001501081"/>
    </source>
</evidence>
<proteinExistence type="predicted"/>
<organism evidence="1 2">
    <name type="scientific">Pedobacter ginsengiterrae</name>
    <dbReference type="NCBI Taxonomy" id="871696"/>
    <lineage>
        <taxon>Bacteria</taxon>
        <taxon>Pseudomonadati</taxon>
        <taxon>Bacteroidota</taxon>
        <taxon>Sphingobacteriia</taxon>
        <taxon>Sphingobacteriales</taxon>
        <taxon>Sphingobacteriaceae</taxon>
        <taxon>Pedobacter</taxon>
    </lineage>
</organism>
<reference evidence="2" key="1">
    <citation type="journal article" date="2019" name="Int. J. Syst. Evol. Microbiol.">
        <title>The Global Catalogue of Microorganisms (GCM) 10K type strain sequencing project: providing services to taxonomists for standard genome sequencing and annotation.</title>
        <authorList>
            <consortium name="The Broad Institute Genomics Platform"/>
            <consortium name="The Broad Institute Genome Sequencing Center for Infectious Disease"/>
            <person name="Wu L."/>
            <person name="Ma J."/>
        </authorList>
    </citation>
    <scope>NUCLEOTIDE SEQUENCE [LARGE SCALE GENOMIC DNA]</scope>
    <source>
        <strain evidence="2">JCM 17338</strain>
    </source>
</reference>
<keyword evidence="2" id="KW-1185">Reference proteome</keyword>
<protein>
    <submittedName>
        <fullName evidence="1">Uncharacterized protein</fullName>
    </submittedName>
</protein>
<comment type="caution">
    <text evidence="1">The sequence shown here is derived from an EMBL/GenBank/DDBJ whole genome shotgun (WGS) entry which is preliminary data.</text>
</comment>
<sequence>MAIKPQRTTKSAFNLDVKHPNFQIFPSFKHKNALDYTWLKPQIYNLFNRGVNTIWLFYYPF</sequence>
<dbReference type="Proteomes" id="UP001501081">
    <property type="component" value="Unassembled WGS sequence"/>
</dbReference>